<feature type="region of interest" description="Disordered" evidence="1">
    <location>
        <begin position="75"/>
        <end position="111"/>
    </location>
</feature>
<evidence type="ECO:0000313" key="4">
    <source>
        <dbReference type="EMBL" id="OEV21807.1"/>
    </source>
</evidence>
<protein>
    <recommendedName>
        <fullName evidence="3">Anti-sigma K factor RskA C-terminal domain-containing protein</fullName>
    </recommendedName>
</protein>
<keyword evidence="2" id="KW-0472">Membrane</keyword>
<dbReference type="GeneID" id="97761160"/>
<reference evidence="4 5" key="1">
    <citation type="journal article" date="2016" name="Front. Microbiol.">
        <title>Comparative Genomics Analysis of Streptomyces Species Reveals Their Adaptation to the Marine Environment and Their Diversity at the Genomic Level.</title>
        <authorList>
            <person name="Tian X."/>
            <person name="Zhang Z."/>
            <person name="Yang T."/>
            <person name="Chen M."/>
            <person name="Li J."/>
            <person name="Chen F."/>
            <person name="Yang J."/>
            <person name="Li W."/>
            <person name="Zhang B."/>
            <person name="Zhang Z."/>
            <person name="Wu J."/>
            <person name="Zhang C."/>
            <person name="Long L."/>
            <person name="Xiao J."/>
        </authorList>
    </citation>
    <scope>NUCLEOTIDE SEQUENCE [LARGE SCALE GENOMIC DNA]</scope>
    <source>
        <strain evidence="4 5">SCSIO M10372</strain>
    </source>
</reference>
<keyword evidence="5" id="KW-1185">Reference proteome</keyword>
<name>A0A1E7M055_9ACTN</name>
<sequence>MQHTDLDQLAMLALGDVPPPSVAAHVADCAECSAELTDLRRMLDMGRSASTPPELLEPPPEVWAGICAELELPSQAEGVPSDDGGDRSYAEPPSTRPNDPTRQSERPVGKRAPRWRSAFGLAAAAALLGAAAGSGITWWAVDREQPPTLAGTSQALEPLVPSALGSARMGDLSGQRSLDIKVEGLPKTSGYFEVWLMDRSHRKLISMGVLGADGHAVLPVPENVDLTEYSIVDVSVQEFNGSPEHSGNSVVRGAFAAT</sequence>
<keyword evidence="2" id="KW-0812">Transmembrane</keyword>
<accession>A0A1E7M055</accession>
<proteinExistence type="predicted"/>
<evidence type="ECO:0000256" key="1">
    <source>
        <dbReference type="SAM" id="MobiDB-lite"/>
    </source>
</evidence>
<feature type="domain" description="Anti-sigma K factor RskA C-terminal" evidence="3">
    <location>
        <begin position="121"/>
        <end position="247"/>
    </location>
</feature>
<dbReference type="EMBL" id="LJGZ01000006">
    <property type="protein sequence ID" value="OEV21807.1"/>
    <property type="molecule type" value="Genomic_DNA"/>
</dbReference>
<evidence type="ECO:0000256" key="2">
    <source>
        <dbReference type="SAM" id="Phobius"/>
    </source>
</evidence>
<dbReference type="Proteomes" id="UP000175971">
    <property type="component" value="Unassembled WGS sequence"/>
</dbReference>
<organism evidence="4 5">
    <name type="scientific">Streptomyces nanshensis</name>
    <dbReference type="NCBI Taxonomy" id="518642"/>
    <lineage>
        <taxon>Bacteria</taxon>
        <taxon>Bacillati</taxon>
        <taxon>Actinomycetota</taxon>
        <taxon>Actinomycetes</taxon>
        <taxon>Kitasatosporales</taxon>
        <taxon>Streptomycetaceae</taxon>
        <taxon>Streptomyces</taxon>
    </lineage>
</organism>
<gene>
    <name evidence="4" type="ORF">AN221_04765</name>
</gene>
<feature type="transmembrane region" description="Helical" evidence="2">
    <location>
        <begin position="118"/>
        <end position="141"/>
    </location>
</feature>
<dbReference type="PATRIC" id="fig|518642.7.peg.1695"/>
<keyword evidence="2" id="KW-1133">Transmembrane helix</keyword>
<comment type="caution">
    <text evidence="4">The sequence shown here is derived from an EMBL/GenBank/DDBJ whole genome shotgun (WGS) entry which is preliminary data.</text>
</comment>
<dbReference type="AlphaFoldDB" id="A0A1E7M055"/>
<evidence type="ECO:0000313" key="5">
    <source>
        <dbReference type="Proteomes" id="UP000175971"/>
    </source>
</evidence>
<dbReference type="RefSeq" id="WP_070199955.1">
    <property type="nucleotide sequence ID" value="NZ_LJGZ01000006.1"/>
</dbReference>
<evidence type="ECO:0000259" key="3">
    <source>
        <dbReference type="Pfam" id="PF10099"/>
    </source>
</evidence>
<dbReference type="OrthoDB" id="4328740at2"/>
<dbReference type="Pfam" id="PF10099">
    <property type="entry name" value="RskA_C"/>
    <property type="match status" value="1"/>
</dbReference>
<dbReference type="GO" id="GO:0005886">
    <property type="term" value="C:plasma membrane"/>
    <property type="evidence" value="ECO:0007669"/>
    <property type="project" value="InterPro"/>
</dbReference>
<dbReference type="InterPro" id="IPR018764">
    <property type="entry name" value="RskA_C"/>
</dbReference>